<organism evidence="2 3">
    <name type="scientific">Lysobacter antibioticus</name>
    <dbReference type="NCBI Taxonomy" id="84531"/>
    <lineage>
        <taxon>Bacteria</taxon>
        <taxon>Pseudomonadati</taxon>
        <taxon>Pseudomonadota</taxon>
        <taxon>Gammaproteobacteria</taxon>
        <taxon>Lysobacterales</taxon>
        <taxon>Lysobacteraceae</taxon>
        <taxon>Lysobacter</taxon>
    </lineage>
</organism>
<accession>A0A0S2FBY4</accession>
<sequence>MRRKLLLGLAIAMAAAPAAAQPSPRQGETSPAVEAVAAPPIVDMDVVVVSGVQPGPGLWKFHKGDRVLWILGTLSPLPKDITWLSRDMDAAIAQSQLALQPPRLSVSADIGLFGRLSLLPSMLKLRKNPGGAKLQDVLPADLYARWQVLKLKYIGRDDSVESWRPLFAASELYRAALKKSGLDETGIVGPAIRKAVEAAGIETRSTSLPLKVEDPKKTLKAFNATTLDDVACFRKTLDRLETDLAIMTTRANAWATGDIDALRALPYEDQQEACLSALTGSGFSQKLGIDDVQAQMAEHWYRSVDGALKEQRVVFTILPISQLLKADGVVARLQAKGFEVEAP</sequence>
<dbReference type="InterPro" id="IPR002816">
    <property type="entry name" value="TraB/PrgY/GumN_fam"/>
</dbReference>
<dbReference type="RefSeq" id="WP_057918233.1">
    <property type="nucleotide sequence ID" value="NZ_CP011129.1"/>
</dbReference>
<evidence type="ECO:0000256" key="1">
    <source>
        <dbReference type="SAM" id="SignalP"/>
    </source>
</evidence>
<keyword evidence="3" id="KW-1185">Reference proteome</keyword>
<gene>
    <name evidence="2" type="ORF">LA76x_2960</name>
</gene>
<feature type="chain" id="PRO_5006596908" evidence="1">
    <location>
        <begin position="21"/>
        <end position="343"/>
    </location>
</feature>
<dbReference type="eggNOG" id="COG3735">
    <property type="taxonomic scope" value="Bacteria"/>
</dbReference>
<evidence type="ECO:0000313" key="3">
    <source>
        <dbReference type="Proteomes" id="UP000060787"/>
    </source>
</evidence>
<dbReference type="STRING" id="84531.LA76x_2960"/>
<dbReference type="Proteomes" id="UP000060787">
    <property type="component" value="Chromosome"/>
</dbReference>
<proteinExistence type="predicted"/>
<evidence type="ECO:0000313" key="2">
    <source>
        <dbReference type="EMBL" id="ALN81090.1"/>
    </source>
</evidence>
<dbReference type="Pfam" id="PF01963">
    <property type="entry name" value="TraB_PrgY_gumN"/>
    <property type="match status" value="1"/>
</dbReference>
<protein>
    <submittedName>
        <fullName evidence="2">TraB family protein</fullName>
    </submittedName>
</protein>
<reference evidence="2 3" key="1">
    <citation type="journal article" date="2015" name="BMC Genomics">
        <title>Comparative genomics and metabolic profiling of the genus Lysobacter.</title>
        <authorList>
            <person name="de Bruijn I."/>
            <person name="Cheng X."/>
            <person name="de Jager V."/>
            <person name="Exposito R.G."/>
            <person name="Watrous J."/>
            <person name="Patel N."/>
            <person name="Postma J."/>
            <person name="Dorrestein P.C."/>
            <person name="Kobayashi D."/>
            <person name="Raaijmakers J.M."/>
        </authorList>
    </citation>
    <scope>NUCLEOTIDE SEQUENCE [LARGE SCALE GENOMIC DNA]</scope>
    <source>
        <strain evidence="2 3">76</strain>
    </source>
</reference>
<feature type="signal peptide" evidence="1">
    <location>
        <begin position="1"/>
        <end position="20"/>
    </location>
</feature>
<dbReference type="AlphaFoldDB" id="A0A0S2FBY4"/>
<keyword evidence="1" id="KW-0732">Signal</keyword>
<dbReference type="KEGG" id="lab:LA76x_2960"/>
<dbReference type="EMBL" id="CP011129">
    <property type="protein sequence ID" value="ALN81090.1"/>
    <property type="molecule type" value="Genomic_DNA"/>
</dbReference>
<dbReference type="PATRIC" id="fig|84531.8.peg.2971"/>
<name>A0A0S2FBY4_LYSAN</name>
<dbReference type="CDD" id="cd14788">
    <property type="entry name" value="GumN"/>
    <property type="match status" value="1"/>
</dbReference>